<keyword evidence="7 11" id="KW-1133">Transmembrane helix</keyword>
<reference evidence="13 14" key="1">
    <citation type="journal article" date="2019" name="Int. J. Syst. Evol. Microbiol.">
        <title>The Global Catalogue of Microorganisms (GCM) 10K type strain sequencing project: providing services to taxonomists for standard genome sequencing and annotation.</title>
        <authorList>
            <consortium name="The Broad Institute Genomics Platform"/>
            <consortium name="The Broad Institute Genome Sequencing Center for Infectious Disease"/>
            <person name="Wu L."/>
            <person name="Ma J."/>
        </authorList>
    </citation>
    <scope>NUCLEOTIDE SEQUENCE [LARGE SCALE GENOMIC DNA]</scope>
    <source>
        <strain evidence="13 14">CGMCC 1.12543</strain>
    </source>
</reference>
<dbReference type="GO" id="GO:0005267">
    <property type="term" value="F:potassium channel activity"/>
    <property type="evidence" value="ECO:0007669"/>
    <property type="project" value="UniProtKB-KW"/>
</dbReference>
<evidence type="ECO:0000256" key="3">
    <source>
        <dbReference type="ARBA" id="ARBA00022538"/>
    </source>
</evidence>
<dbReference type="Pfam" id="PF00520">
    <property type="entry name" value="Ion_trans"/>
    <property type="match status" value="1"/>
</dbReference>
<gene>
    <name evidence="13" type="ORF">ACFPYI_17850</name>
</gene>
<dbReference type="RefSeq" id="WP_282594488.1">
    <property type="nucleotide sequence ID" value="NZ_JALLGW010000001.1"/>
</dbReference>
<feature type="transmembrane region" description="Helical" evidence="11">
    <location>
        <begin position="36"/>
        <end position="61"/>
    </location>
</feature>
<evidence type="ECO:0000313" key="14">
    <source>
        <dbReference type="Proteomes" id="UP001596099"/>
    </source>
</evidence>
<protein>
    <submittedName>
        <fullName evidence="13">Ion transporter</fullName>
    </submittedName>
</protein>
<keyword evidence="9 11" id="KW-0472">Membrane</keyword>
<dbReference type="EMBL" id="JBHSQH010000001">
    <property type="protein sequence ID" value="MFC5973200.1"/>
    <property type="molecule type" value="Genomic_DNA"/>
</dbReference>
<accession>A0ABD5RSS8</accession>
<evidence type="ECO:0000256" key="11">
    <source>
        <dbReference type="SAM" id="Phobius"/>
    </source>
</evidence>
<evidence type="ECO:0000256" key="5">
    <source>
        <dbReference type="ARBA" id="ARBA00022826"/>
    </source>
</evidence>
<evidence type="ECO:0000256" key="6">
    <source>
        <dbReference type="ARBA" id="ARBA00022958"/>
    </source>
</evidence>
<evidence type="ECO:0000259" key="12">
    <source>
        <dbReference type="Pfam" id="PF00520"/>
    </source>
</evidence>
<evidence type="ECO:0000313" key="13">
    <source>
        <dbReference type="EMBL" id="MFC5973200.1"/>
    </source>
</evidence>
<keyword evidence="2" id="KW-0813">Transport</keyword>
<evidence type="ECO:0000256" key="1">
    <source>
        <dbReference type="ARBA" id="ARBA00004141"/>
    </source>
</evidence>
<comment type="caution">
    <text evidence="13">The sequence shown here is derived from an EMBL/GenBank/DDBJ whole genome shotgun (WGS) entry which is preliminary data.</text>
</comment>
<evidence type="ECO:0000256" key="8">
    <source>
        <dbReference type="ARBA" id="ARBA00023065"/>
    </source>
</evidence>
<feature type="transmembrane region" description="Helical" evidence="11">
    <location>
        <begin position="107"/>
        <end position="124"/>
    </location>
</feature>
<evidence type="ECO:0000256" key="10">
    <source>
        <dbReference type="ARBA" id="ARBA00023303"/>
    </source>
</evidence>
<keyword evidence="8" id="KW-0406">Ion transport</keyword>
<evidence type="ECO:0000256" key="7">
    <source>
        <dbReference type="ARBA" id="ARBA00022989"/>
    </source>
</evidence>
<comment type="subcellular location">
    <subcellularLocation>
        <location evidence="1">Membrane</location>
        <topology evidence="1">Multi-pass membrane protein</topology>
    </subcellularLocation>
</comment>
<feature type="transmembrane region" description="Helical" evidence="11">
    <location>
        <begin position="165"/>
        <end position="186"/>
    </location>
</feature>
<feature type="transmembrane region" description="Helical" evidence="11">
    <location>
        <begin position="198"/>
        <end position="215"/>
    </location>
</feature>
<evidence type="ECO:0000256" key="4">
    <source>
        <dbReference type="ARBA" id="ARBA00022692"/>
    </source>
</evidence>
<feature type="domain" description="Ion transport" evidence="12">
    <location>
        <begin position="31"/>
        <end position="255"/>
    </location>
</feature>
<dbReference type="PANTHER" id="PTHR11537">
    <property type="entry name" value="VOLTAGE-GATED POTASSIUM CHANNEL"/>
    <property type="match status" value="1"/>
</dbReference>
<proteinExistence type="predicted"/>
<dbReference type="PANTHER" id="PTHR11537:SF254">
    <property type="entry name" value="POTASSIUM VOLTAGE-GATED CHANNEL PROTEIN SHAB"/>
    <property type="match status" value="1"/>
</dbReference>
<keyword evidence="5" id="KW-0631">Potassium channel</keyword>
<sequence>MRRVGPEVDAYRRLRRRTYELLTPDYGPVSRWVDRVVSALIVLNVVALGASTVDSLALAYAPVFSLVDRVTVVAFTVEYLARVWSCVEAPTYDRPVVDRVRFASRPFLLLDLLAIAPSYLVVVVEDATLVRAARLLRMARLLKMARYARSIRLLWVVVGRKRRDLLVSLSAAWVTLVLSSTVMYVLERGAQPETFSSIPATLWWGVVTLTTVGYGDVYPVTTLGRVFGGAVAVVGVGLVALPAGIIGEGLIEATNERGREGSEDGRAGRCEAGTPPQRCSRCGALVDVECAD</sequence>
<evidence type="ECO:0000256" key="9">
    <source>
        <dbReference type="ARBA" id="ARBA00023136"/>
    </source>
</evidence>
<dbReference type="Gene3D" id="1.10.287.70">
    <property type="match status" value="1"/>
</dbReference>
<dbReference type="InterPro" id="IPR028325">
    <property type="entry name" value="VG_K_chnl"/>
</dbReference>
<dbReference type="SUPFAM" id="SSF81324">
    <property type="entry name" value="Voltage-gated potassium channels"/>
    <property type="match status" value="1"/>
</dbReference>
<keyword evidence="3" id="KW-0633">Potassium transport</keyword>
<keyword evidence="6" id="KW-0630">Potassium</keyword>
<name>A0ABD5RSS8_9EURY</name>
<dbReference type="PRINTS" id="PR00169">
    <property type="entry name" value="KCHANNEL"/>
</dbReference>
<dbReference type="GO" id="GO:0016020">
    <property type="term" value="C:membrane"/>
    <property type="evidence" value="ECO:0007669"/>
    <property type="project" value="UniProtKB-SubCell"/>
</dbReference>
<keyword evidence="14" id="KW-1185">Reference proteome</keyword>
<dbReference type="AlphaFoldDB" id="A0ABD5RSS8"/>
<keyword evidence="4 11" id="KW-0812">Transmembrane</keyword>
<dbReference type="Proteomes" id="UP001596099">
    <property type="component" value="Unassembled WGS sequence"/>
</dbReference>
<organism evidence="13 14">
    <name type="scientific">Halomarina salina</name>
    <dbReference type="NCBI Taxonomy" id="1872699"/>
    <lineage>
        <taxon>Archaea</taxon>
        <taxon>Methanobacteriati</taxon>
        <taxon>Methanobacteriota</taxon>
        <taxon>Stenosarchaea group</taxon>
        <taxon>Halobacteria</taxon>
        <taxon>Halobacteriales</taxon>
        <taxon>Natronomonadaceae</taxon>
        <taxon>Halomarina</taxon>
    </lineage>
</organism>
<evidence type="ECO:0000256" key="2">
    <source>
        <dbReference type="ARBA" id="ARBA00022448"/>
    </source>
</evidence>
<keyword evidence="10" id="KW-0407">Ion channel</keyword>
<dbReference type="InterPro" id="IPR005821">
    <property type="entry name" value="Ion_trans_dom"/>
</dbReference>
<feature type="transmembrane region" description="Helical" evidence="11">
    <location>
        <begin position="227"/>
        <end position="251"/>
    </location>
</feature>